<keyword evidence="4 9" id="KW-1003">Cell membrane</keyword>
<dbReference type="InterPro" id="IPR001463">
    <property type="entry name" value="Na/Ala_symport"/>
</dbReference>
<gene>
    <name evidence="10" type="ordered locus">Jden_1694</name>
</gene>
<organism evidence="10 11">
    <name type="scientific">Jonesia denitrificans (strain ATCC 14870 / DSM 20603 / BCRC 15368 / CIP 55.134 / JCM 11481 / NBRC 15587 / NCTC 10816 / Prevot 55134)</name>
    <name type="common">Listeria denitrificans</name>
    <dbReference type="NCBI Taxonomy" id="471856"/>
    <lineage>
        <taxon>Bacteria</taxon>
        <taxon>Bacillati</taxon>
        <taxon>Actinomycetota</taxon>
        <taxon>Actinomycetes</taxon>
        <taxon>Micrococcales</taxon>
        <taxon>Jonesiaceae</taxon>
        <taxon>Jonesia</taxon>
    </lineage>
</organism>
<evidence type="ECO:0000313" key="11">
    <source>
        <dbReference type="Proteomes" id="UP000000628"/>
    </source>
</evidence>
<dbReference type="KEGG" id="jde:Jden_1694"/>
<feature type="transmembrane region" description="Helical" evidence="9">
    <location>
        <begin position="222"/>
        <end position="241"/>
    </location>
</feature>
<feature type="transmembrane region" description="Helical" evidence="9">
    <location>
        <begin position="403"/>
        <end position="423"/>
    </location>
</feature>
<dbReference type="PRINTS" id="PR00175">
    <property type="entry name" value="NAALASMPORT"/>
</dbReference>
<feature type="transmembrane region" description="Helical" evidence="9">
    <location>
        <begin position="253"/>
        <end position="275"/>
    </location>
</feature>
<dbReference type="PANTHER" id="PTHR30330:SF1">
    <property type="entry name" value="AMINO-ACID CARRIER PROTEIN ALST"/>
    <property type="match status" value="1"/>
</dbReference>
<dbReference type="Proteomes" id="UP000000628">
    <property type="component" value="Chromosome"/>
</dbReference>
<feature type="transmembrane region" description="Helical" evidence="9">
    <location>
        <begin position="158"/>
        <end position="177"/>
    </location>
</feature>
<feature type="transmembrane region" description="Helical" evidence="9">
    <location>
        <begin position="316"/>
        <end position="339"/>
    </location>
</feature>
<name>C7QYV1_JONDD</name>
<dbReference type="RefSeq" id="WP_015771968.1">
    <property type="nucleotide sequence ID" value="NC_013174.1"/>
</dbReference>
<comment type="subcellular location">
    <subcellularLocation>
        <location evidence="1 9">Cell membrane</location>
        <topology evidence="1 9">Multi-pass membrane protein</topology>
    </subcellularLocation>
</comment>
<evidence type="ECO:0000256" key="9">
    <source>
        <dbReference type="RuleBase" id="RU363064"/>
    </source>
</evidence>
<feature type="transmembrane region" description="Helical" evidence="9">
    <location>
        <begin position="108"/>
        <end position="127"/>
    </location>
</feature>
<dbReference type="OrthoDB" id="9806926at2"/>
<evidence type="ECO:0000256" key="2">
    <source>
        <dbReference type="ARBA" id="ARBA00009261"/>
    </source>
</evidence>
<evidence type="ECO:0000256" key="7">
    <source>
        <dbReference type="ARBA" id="ARBA00022989"/>
    </source>
</evidence>
<dbReference type="GO" id="GO:0005886">
    <property type="term" value="C:plasma membrane"/>
    <property type="evidence" value="ECO:0007669"/>
    <property type="project" value="UniProtKB-SubCell"/>
</dbReference>
<evidence type="ECO:0000256" key="8">
    <source>
        <dbReference type="ARBA" id="ARBA00023136"/>
    </source>
</evidence>
<reference evidence="10 11" key="1">
    <citation type="journal article" date="2009" name="Stand. Genomic Sci.">
        <title>Complete genome sequence of Jonesia denitrificans type strain (Prevot 55134).</title>
        <authorList>
            <person name="Pukall R."/>
            <person name="Gehrich-Schroter G."/>
            <person name="Lapidus A."/>
            <person name="Nolan M."/>
            <person name="Glavina Del Rio T."/>
            <person name="Lucas S."/>
            <person name="Chen F."/>
            <person name="Tice H."/>
            <person name="Pitluck S."/>
            <person name="Cheng J.F."/>
            <person name="Copeland A."/>
            <person name="Saunders E."/>
            <person name="Brettin T."/>
            <person name="Detter J.C."/>
            <person name="Bruce D."/>
            <person name="Goodwin L."/>
            <person name="Pati A."/>
            <person name="Ivanova N."/>
            <person name="Mavromatis K."/>
            <person name="Ovchinnikova G."/>
            <person name="Chen A."/>
            <person name="Palaniappan K."/>
            <person name="Land M."/>
            <person name="Hauser L."/>
            <person name="Chang Y.J."/>
            <person name="Jeffries C.D."/>
            <person name="Chain P."/>
            <person name="Goker M."/>
            <person name="Bristow J."/>
            <person name="Eisen J.A."/>
            <person name="Markowitz V."/>
            <person name="Hugenholtz P."/>
            <person name="Kyrpides N.C."/>
            <person name="Klenk H.P."/>
            <person name="Han C."/>
        </authorList>
    </citation>
    <scope>NUCLEOTIDE SEQUENCE [LARGE SCALE GENOMIC DNA]</scope>
    <source>
        <strain evidence="11">ATCC 14870 / DSM 20603 / BCRC 15368 / CIP 55.134 / JCM 11481 / NBRC 15587 / NCTC 10816 / Prevot 55134</strain>
    </source>
</reference>
<evidence type="ECO:0000256" key="3">
    <source>
        <dbReference type="ARBA" id="ARBA00022448"/>
    </source>
</evidence>
<dbReference type="STRING" id="471856.Jden_1694"/>
<dbReference type="PROSITE" id="PS00873">
    <property type="entry name" value="NA_ALANINE_SYMP"/>
    <property type="match status" value="1"/>
</dbReference>
<keyword evidence="6 9" id="KW-0769">Symport</keyword>
<protein>
    <submittedName>
        <fullName evidence="10">Amino acid carrier protein</fullName>
    </submittedName>
</protein>
<comment type="similarity">
    <text evidence="2 9">Belongs to the alanine or glycine:cation symporter (AGCS) (TC 2.A.25) family.</text>
</comment>
<feature type="transmembrane region" description="Helical" evidence="9">
    <location>
        <begin position="26"/>
        <end position="44"/>
    </location>
</feature>
<dbReference type="Pfam" id="PF01235">
    <property type="entry name" value="Na_Ala_symp"/>
    <property type="match status" value="1"/>
</dbReference>
<feature type="transmembrane region" description="Helical" evidence="9">
    <location>
        <begin position="192"/>
        <end position="210"/>
    </location>
</feature>
<dbReference type="NCBIfam" id="TIGR00835">
    <property type="entry name" value="agcS"/>
    <property type="match status" value="1"/>
</dbReference>
<dbReference type="HOGENOM" id="CLU_024867_0_1_11"/>
<keyword evidence="3 9" id="KW-0813">Transport</keyword>
<dbReference type="FunFam" id="1.20.1740.10:FF:000004">
    <property type="entry name" value="Sodium:alanine symporter family protein"/>
    <property type="match status" value="1"/>
</dbReference>
<evidence type="ECO:0000256" key="1">
    <source>
        <dbReference type="ARBA" id="ARBA00004651"/>
    </source>
</evidence>
<dbReference type="eggNOG" id="COG1115">
    <property type="taxonomic scope" value="Bacteria"/>
</dbReference>
<dbReference type="EMBL" id="CP001706">
    <property type="protein sequence ID" value="ACV09340.1"/>
    <property type="molecule type" value="Genomic_DNA"/>
</dbReference>
<dbReference type="AlphaFoldDB" id="C7QYV1"/>
<evidence type="ECO:0000256" key="5">
    <source>
        <dbReference type="ARBA" id="ARBA00022692"/>
    </source>
</evidence>
<feature type="transmembrane region" description="Helical" evidence="9">
    <location>
        <begin position="359"/>
        <end position="383"/>
    </location>
</feature>
<accession>C7QYV1</accession>
<dbReference type="PANTHER" id="PTHR30330">
    <property type="entry name" value="AGSS FAMILY TRANSPORTER, SODIUM-ALANINE"/>
    <property type="match status" value="1"/>
</dbReference>
<evidence type="ECO:0000256" key="6">
    <source>
        <dbReference type="ARBA" id="ARBA00022847"/>
    </source>
</evidence>
<dbReference type="GO" id="GO:0005283">
    <property type="term" value="F:amino acid:sodium symporter activity"/>
    <property type="evidence" value="ECO:0007669"/>
    <property type="project" value="InterPro"/>
</dbReference>
<feature type="transmembrane region" description="Helical" evidence="9">
    <location>
        <begin position="429"/>
        <end position="449"/>
    </location>
</feature>
<keyword evidence="7 9" id="KW-1133">Transmembrane helix</keyword>
<keyword evidence="11" id="KW-1185">Reference proteome</keyword>
<proteinExistence type="inferred from homology"/>
<keyword evidence="5 9" id="KW-0812">Transmembrane</keyword>
<keyword evidence="8 9" id="KW-0472">Membrane</keyword>
<evidence type="ECO:0000256" key="4">
    <source>
        <dbReference type="ARBA" id="ARBA00022475"/>
    </source>
</evidence>
<sequence>MTDHSSPLVLAWDVTDNLIQPTSDFLHGWILAALLLGVGVFFTIRTRCVQLRLFPRMWATVLGRDDDTQHPGISSFQAFATGMASRVGTGNIVGVAIALTLGGPGAIFWMWVVAFVGMATGFVEATLAQIFKERYNGDATFRGGPAYYIRAGLGSRRFAAMFAIIVIFVFGFAFNMVQANTIADALEQGHSIPPWVTAIALVLLLAPLLLRGISAIARFAGTWMPIVAGVYILVALAVALLNLPAVPGVFADIVTSAFGLNEAVAGTGAGIFAALMNGTRRGLFSNEAGMGSAPNMAATASVTHPVQQGLIQSLGVFIDTIVICTGTAIMILVSGAWDVSLIGSQQGAALTTAAVTTEFGSWATILMTVIVFLFAFTSIFGNYSYAEVNLHYLNVSERGTRRLRVVILAAVALGALLTLPAAWGLADIAMWMMAMTNLVAIVLLSRWFFGALKDYEAMTAGGQRVSRFVGHNNPHLPGDIPGDVWGVKDPDRH</sequence>
<dbReference type="Gene3D" id="1.20.1740.10">
    <property type="entry name" value="Amino acid/polyamine transporter I"/>
    <property type="match status" value="1"/>
</dbReference>
<feature type="transmembrane region" description="Helical" evidence="9">
    <location>
        <begin position="83"/>
        <end position="102"/>
    </location>
</feature>
<evidence type="ECO:0000313" key="10">
    <source>
        <dbReference type="EMBL" id="ACV09340.1"/>
    </source>
</evidence>